<dbReference type="GeneID" id="25288281"/>
<proteinExistence type="predicted"/>
<protein>
    <submittedName>
        <fullName evidence="1">Uncharacterized protein</fullName>
    </submittedName>
</protein>
<reference evidence="1 2" key="1">
    <citation type="submission" date="2015-01" db="EMBL/GenBank/DDBJ databases">
        <title>The Genome Sequence of Rhinocladiella mackenzie CBS 650.93.</title>
        <authorList>
            <consortium name="The Broad Institute Genomics Platform"/>
            <person name="Cuomo C."/>
            <person name="de Hoog S."/>
            <person name="Gorbushina A."/>
            <person name="Stielow B."/>
            <person name="Teixiera M."/>
            <person name="Abouelleil A."/>
            <person name="Chapman S.B."/>
            <person name="Priest M."/>
            <person name="Young S.K."/>
            <person name="Wortman J."/>
            <person name="Nusbaum C."/>
            <person name="Birren B."/>
        </authorList>
    </citation>
    <scope>NUCLEOTIDE SEQUENCE [LARGE SCALE GENOMIC DNA]</scope>
    <source>
        <strain evidence="1 2">CBS 650.93</strain>
    </source>
</reference>
<dbReference type="Proteomes" id="UP000053617">
    <property type="component" value="Unassembled WGS sequence"/>
</dbReference>
<dbReference type="AlphaFoldDB" id="A0A0D2G3H8"/>
<accession>A0A0D2G3H8</accession>
<dbReference type="RefSeq" id="XP_013276268.1">
    <property type="nucleotide sequence ID" value="XM_013420814.1"/>
</dbReference>
<dbReference type="EMBL" id="KN847475">
    <property type="protein sequence ID" value="KIX09132.1"/>
    <property type="molecule type" value="Genomic_DNA"/>
</dbReference>
<keyword evidence="2" id="KW-1185">Reference proteome</keyword>
<name>A0A0D2G3H8_9EURO</name>
<sequence length="160" mass="18095">MAFLEPRIRGCSFPSFKLNEAGKFAPSTSSPVDGPEWVESMLSIETKFGRGKGMLRLVQGDDGIYKGYMLYTSLPELKGFEENSGARRPHGGNNSFVGRKELTVLTIMTSFFIIIDIRRQEFGQRLYTSDKSSRLHLNKKEPALLASRRGAKTREDDRRI</sequence>
<dbReference type="HOGENOM" id="CLU_1653101_0_0_1"/>
<organism evidence="1 2">
    <name type="scientific">Rhinocladiella mackenziei CBS 650.93</name>
    <dbReference type="NCBI Taxonomy" id="1442369"/>
    <lineage>
        <taxon>Eukaryota</taxon>
        <taxon>Fungi</taxon>
        <taxon>Dikarya</taxon>
        <taxon>Ascomycota</taxon>
        <taxon>Pezizomycotina</taxon>
        <taxon>Eurotiomycetes</taxon>
        <taxon>Chaetothyriomycetidae</taxon>
        <taxon>Chaetothyriales</taxon>
        <taxon>Herpotrichiellaceae</taxon>
        <taxon>Rhinocladiella</taxon>
    </lineage>
</organism>
<dbReference type="VEuPathDB" id="FungiDB:Z518_00210"/>
<evidence type="ECO:0000313" key="2">
    <source>
        <dbReference type="Proteomes" id="UP000053617"/>
    </source>
</evidence>
<gene>
    <name evidence="1" type="ORF">Z518_00210</name>
</gene>
<dbReference type="OrthoDB" id="74360at2759"/>
<evidence type="ECO:0000313" key="1">
    <source>
        <dbReference type="EMBL" id="KIX09132.1"/>
    </source>
</evidence>